<dbReference type="EMBL" id="ACFC01000020">
    <property type="protein sequence ID" value="EEE03957.1"/>
    <property type="molecule type" value="Genomic_DNA"/>
</dbReference>
<evidence type="ECO:0000313" key="2">
    <source>
        <dbReference type="EMBL" id="EEE03957.1"/>
    </source>
</evidence>
<organism evidence="2 3">
    <name type="scientific">Burkholderia multivorans CGD2</name>
    <dbReference type="NCBI Taxonomy" id="513052"/>
    <lineage>
        <taxon>Bacteria</taxon>
        <taxon>Pseudomonadati</taxon>
        <taxon>Pseudomonadota</taxon>
        <taxon>Betaproteobacteria</taxon>
        <taxon>Burkholderiales</taxon>
        <taxon>Burkholderiaceae</taxon>
        <taxon>Burkholderia</taxon>
        <taxon>Burkholderia cepacia complex</taxon>
    </lineage>
</organism>
<dbReference type="AlphaFoldDB" id="B9BZA9"/>
<reference evidence="2 3" key="1">
    <citation type="journal article" date="2012" name="J. Bacteriol.">
        <title>Draft Genome Sequence Determination for Cystic Fibrosis and Chronic Granulomatous Disease Burkholderia multivorans Isolates.</title>
        <authorList>
            <person name="Varga J.J."/>
            <person name="Losada L."/>
            <person name="Zelazny A.M."/>
            <person name="Brinkac L."/>
            <person name="Harkins D."/>
            <person name="Radune D."/>
            <person name="Hostetler J."/>
            <person name="Sampaio E.P."/>
            <person name="Ronning C.M."/>
            <person name="Nierman W.C."/>
            <person name="Greenberg D.E."/>
            <person name="Holland S.M."/>
            <person name="Goldberg J.B."/>
        </authorList>
    </citation>
    <scope>NUCLEOTIDE SEQUENCE [LARGE SCALE GENOMIC DNA]</scope>
    <source>
        <strain evidence="2 3">CGD2</strain>
    </source>
</reference>
<gene>
    <name evidence="2" type="ORF">BURMUCGD2_3339</name>
</gene>
<proteinExistence type="predicted"/>
<name>B9BZA9_9BURK</name>
<evidence type="ECO:0000313" key="3">
    <source>
        <dbReference type="Proteomes" id="UP000004535"/>
    </source>
</evidence>
<evidence type="ECO:0000256" key="1">
    <source>
        <dbReference type="SAM" id="MobiDB-lite"/>
    </source>
</evidence>
<sequence>MNRLPRTCSACTARATAAAKQNGALARRRAVSAGGASLRRARDHSAWPRASFEWCRE</sequence>
<accession>B9BZA9</accession>
<protein>
    <submittedName>
        <fullName evidence="2">Uncharacterized protein</fullName>
    </submittedName>
</protein>
<comment type="caution">
    <text evidence="2">The sequence shown here is derived from an EMBL/GenBank/DDBJ whole genome shotgun (WGS) entry which is preliminary data.</text>
</comment>
<dbReference type="Proteomes" id="UP000004535">
    <property type="component" value="Unassembled WGS sequence"/>
</dbReference>
<feature type="region of interest" description="Disordered" evidence="1">
    <location>
        <begin position="34"/>
        <end position="57"/>
    </location>
</feature>